<dbReference type="NCBIfam" id="NF033749">
    <property type="entry name" value="bact_hemeryth"/>
    <property type="match status" value="1"/>
</dbReference>
<comment type="caution">
    <text evidence="6">The sequence shown here is derived from an EMBL/GenBank/DDBJ whole genome shotgun (WGS) entry which is preliminary data.</text>
</comment>
<dbReference type="Gene3D" id="1.20.120.50">
    <property type="entry name" value="Hemerythrin-like"/>
    <property type="match status" value="1"/>
</dbReference>
<keyword evidence="3" id="KW-0479">Metal-binding</keyword>
<evidence type="ECO:0000256" key="2">
    <source>
        <dbReference type="ARBA" id="ARBA00022621"/>
    </source>
</evidence>
<dbReference type="InterPro" id="IPR050669">
    <property type="entry name" value="Hemerythrin"/>
</dbReference>
<keyword evidence="7" id="KW-1185">Reference proteome</keyword>
<dbReference type="EMBL" id="PIUM01000004">
    <property type="protein sequence ID" value="PKU25533.1"/>
    <property type="molecule type" value="Genomic_DNA"/>
</dbReference>
<name>A0A2N3PYS0_9PROT</name>
<keyword evidence="2" id="KW-0813">Transport</keyword>
<evidence type="ECO:0000256" key="4">
    <source>
        <dbReference type="ARBA" id="ARBA00023004"/>
    </source>
</evidence>
<gene>
    <name evidence="6" type="ORF">CWS72_05560</name>
</gene>
<sequence length="149" mass="17517">MMQFIEWTTQMSVGSDVLDGHHKMIIECLNRLYPLIGAVGRDAEIHAVLAKLEDFVLVHFSEEEQCMKKGGYLDWQAHKEQHDKMYDIVFGLKSDVEHGRELDAKKLFDIIYNWLLQHILKEDKKYEKFINNTVNDPHGVWVRSNGRPY</sequence>
<dbReference type="OrthoDB" id="7305302at2"/>
<keyword evidence="4" id="KW-0408">Iron</keyword>
<dbReference type="GO" id="GO:0005344">
    <property type="term" value="F:oxygen carrier activity"/>
    <property type="evidence" value="ECO:0007669"/>
    <property type="project" value="UniProtKB-KW"/>
</dbReference>
<dbReference type="PANTHER" id="PTHR37164:SF1">
    <property type="entry name" value="BACTERIOHEMERYTHRIN"/>
    <property type="match status" value="1"/>
</dbReference>
<comment type="similarity">
    <text evidence="1">Belongs to the hemerythrin family.</text>
</comment>
<evidence type="ECO:0000256" key="1">
    <source>
        <dbReference type="ARBA" id="ARBA00010587"/>
    </source>
</evidence>
<accession>A0A2N3PYS0</accession>
<dbReference type="InterPro" id="IPR016131">
    <property type="entry name" value="Haemerythrin_Fe_BS"/>
</dbReference>
<dbReference type="InterPro" id="IPR012312">
    <property type="entry name" value="Hemerythrin-like"/>
</dbReference>
<evidence type="ECO:0000259" key="5">
    <source>
        <dbReference type="Pfam" id="PF01814"/>
    </source>
</evidence>
<dbReference type="SUPFAM" id="SSF47188">
    <property type="entry name" value="Hemerythrin-like"/>
    <property type="match status" value="1"/>
</dbReference>
<evidence type="ECO:0000313" key="6">
    <source>
        <dbReference type="EMBL" id="PKU25533.1"/>
    </source>
</evidence>
<feature type="domain" description="Hemerythrin-like" evidence="5">
    <location>
        <begin position="14"/>
        <end position="127"/>
    </location>
</feature>
<dbReference type="PROSITE" id="PS00550">
    <property type="entry name" value="HEMERYTHRINS"/>
    <property type="match status" value="1"/>
</dbReference>
<evidence type="ECO:0000256" key="3">
    <source>
        <dbReference type="ARBA" id="ARBA00022723"/>
    </source>
</evidence>
<dbReference type="PANTHER" id="PTHR37164">
    <property type="entry name" value="BACTERIOHEMERYTHRIN"/>
    <property type="match status" value="1"/>
</dbReference>
<dbReference type="InterPro" id="IPR035938">
    <property type="entry name" value="Hemerythrin-like_sf"/>
</dbReference>
<dbReference type="GO" id="GO:0046872">
    <property type="term" value="F:metal ion binding"/>
    <property type="evidence" value="ECO:0007669"/>
    <property type="project" value="UniProtKB-KW"/>
</dbReference>
<dbReference type="CDD" id="cd12107">
    <property type="entry name" value="Hemerythrin"/>
    <property type="match status" value="1"/>
</dbReference>
<dbReference type="Pfam" id="PF01814">
    <property type="entry name" value="Hemerythrin"/>
    <property type="match status" value="1"/>
</dbReference>
<protein>
    <recommendedName>
        <fullName evidence="5">Hemerythrin-like domain-containing protein</fullName>
    </recommendedName>
</protein>
<dbReference type="AlphaFoldDB" id="A0A2N3PYS0"/>
<organism evidence="6 7">
    <name type="scientific">Telmatospirillum siberiense</name>
    <dbReference type="NCBI Taxonomy" id="382514"/>
    <lineage>
        <taxon>Bacteria</taxon>
        <taxon>Pseudomonadati</taxon>
        <taxon>Pseudomonadota</taxon>
        <taxon>Alphaproteobacteria</taxon>
        <taxon>Rhodospirillales</taxon>
        <taxon>Rhodospirillaceae</taxon>
        <taxon>Telmatospirillum</taxon>
    </lineage>
</organism>
<keyword evidence="2" id="KW-0561">Oxygen transport</keyword>
<dbReference type="NCBIfam" id="TIGR02481">
    <property type="entry name" value="hemeryth_dom"/>
    <property type="match status" value="1"/>
</dbReference>
<dbReference type="InterPro" id="IPR012827">
    <property type="entry name" value="Hemerythrin_metal-bd"/>
</dbReference>
<evidence type="ECO:0000313" key="7">
    <source>
        <dbReference type="Proteomes" id="UP000233293"/>
    </source>
</evidence>
<dbReference type="Proteomes" id="UP000233293">
    <property type="component" value="Unassembled WGS sequence"/>
</dbReference>
<reference evidence="7" key="1">
    <citation type="submission" date="2017-12" db="EMBL/GenBank/DDBJ databases">
        <title>Draft genome sequence of Telmatospirillum siberiense 26-4b1T, an acidotolerant peatland alphaproteobacterium potentially involved in sulfur cycling.</title>
        <authorList>
            <person name="Hausmann B."/>
            <person name="Pjevac P."/>
            <person name="Schreck K."/>
            <person name="Herbold C.W."/>
            <person name="Daims H."/>
            <person name="Wagner M."/>
            <person name="Pester M."/>
            <person name="Loy A."/>
        </authorList>
    </citation>
    <scope>NUCLEOTIDE SEQUENCE [LARGE SCALE GENOMIC DNA]</scope>
    <source>
        <strain evidence="7">26-4b1</strain>
    </source>
</reference>
<proteinExistence type="inferred from homology"/>